<feature type="domain" description="Sushi" evidence="7">
    <location>
        <begin position="475"/>
        <end position="535"/>
    </location>
</feature>
<dbReference type="Pfam" id="PF00084">
    <property type="entry name" value="Sushi"/>
    <property type="match status" value="3"/>
</dbReference>
<dbReference type="SUPFAM" id="SSF57196">
    <property type="entry name" value="EGF/Laminin"/>
    <property type="match status" value="1"/>
</dbReference>
<dbReference type="InterPro" id="IPR051277">
    <property type="entry name" value="SEZ6_CSMD_C4BPB_Regulators"/>
</dbReference>
<evidence type="ECO:0000256" key="4">
    <source>
        <dbReference type="ARBA" id="ARBA00023157"/>
    </source>
</evidence>
<evidence type="ECO:0000256" key="3">
    <source>
        <dbReference type="ARBA" id="ARBA00022737"/>
    </source>
</evidence>
<keyword evidence="3" id="KW-0677">Repeat</keyword>
<dbReference type="PROSITE" id="PS01180">
    <property type="entry name" value="CUB"/>
    <property type="match status" value="2"/>
</dbReference>
<evidence type="ECO:0000313" key="9">
    <source>
        <dbReference type="Proteomes" id="UP000789390"/>
    </source>
</evidence>
<dbReference type="Gene3D" id="2.10.25.10">
    <property type="entry name" value="Laminin"/>
    <property type="match status" value="1"/>
</dbReference>
<feature type="domain" description="Sushi" evidence="7">
    <location>
        <begin position="637"/>
        <end position="703"/>
    </location>
</feature>
<feature type="disulfide bond" evidence="5">
    <location>
        <begin position="674"/>
        <end position="701"/>
    </location>
</feature>
<keyword evidence="9" id="KW-1185">Reference proteome</keyword>
<feature type="domain" description="Sushi" evidence="7">
    <location>
        <begin position="536"/>
        <end position="594"/>
    </location>
</feature>
<dbReference type="Pfam" id="PF07645">
    <property type="entry name" value="EGF_CA"/>
    <property type="match status" value="1"/>
</dbReference>
<evidence type="ECO:0000256" key="1">
    <source>
        <dbReference type="ARBA" id="ARBA00022536"/>
    </source>
</evidence>
<evidence type="ECO:0008006" key="10">
    <source>
        <dbReference type="Google" id="ProtNLM"/>
    </source>
</evidence>
<comment type="caution">
    <text evidence="8">The sequence shown here is derived from an EMBL/GenBank/DDBJ whole genome shotgun (WGS) entry which is preliminary data.</text>
</comment>
<comment type="caution">
    <text evidence="5">Lacks conserved residue(s) required for the propagation of feature annotation.</text>
</comment>
<dbReference type="InterPro" id="IPR018097">
    <property type="entry name" value="EGF_Ca-bd_CS"/>
</dbReference>
<dbReference type="InterPro" id="IPR001881">
    <property type="entry name" value="EGF-like_Ca-bd_dom"/>
</dbReference>
<dbReference type="SUPFAM" id="SSF57535">
    <property type="entry name" value="Complement control module/SCR domain"/>
    <property type="match status" value="3"/>
</dbReference>
<dbReference type="CDD" id="cd00041">
    <property type="entry name" value="CUB"/>
    <property type="match status" value="2"/>
</dbReference>
<dbReference type="PANTHER" id="PTHR45656:SF4">
    <property type="entry name" value="PROTEIN CBR-CLEC-78"/>
    <property type="match status" value="1"/>
</dbReference>
<proteinExistence type="predicted"/>
<sequence>MLETFLSRSNDIKLGIFDVNLPNFLIFISLFVSVGSYGSDLVVVESYQQNNISERLAQEQLNPVTHPDATFWLGLMSLDDLSTNTLEAIRLFGPTIRRKVSDKWINRMREKANVLELPRPTPTNPGFLVLGSLCFLSSVGLKRVLKTVSFAQMADASTAPCAAIRKTIVMMDQTKMLAQKSTITTWFQVATRSKAPTIRESTGHLLTANGLLKDLADFGRWTNRRLFRHFGYFVRQTKSEHTVFTSASNFMVVRFRSDATVEKNGFRASWKTEPVSCGEHLKALPQGKELTSPGYSQAYPGGLECLYVISAPLGKVVTLVIEDFNMSEELPTYLQSTTEAMYLYIHTDLSDSRKGFRFRYSVGCGLSLEANGILVSPGYDMEAVDFRYPNNLECDYRLRAPGGLPLSLRFVEFQVDDSDNVQLYDGSSSNGIQLHPAGGFRGKTEPKMATFSSHSGDLLIRFKCEALRNDRCSASHCTALPEVAHANATNLNGGGMNYGSVIRFECKPGYVRTGDTVLLCQSNGTWSGAVPSCSKIQCRTFPEIENGWVSNRTRTYFFGDETRAQCYRGCKLNGTTVIRCGADGKLANVPTCLDLDECGGSGSGSTSSSPCDQASTTCINVPGSYQCGCRSGFLPNLDCRPVVDLGLALKTPDNGQMLNTRVSHHFGDEVIFLCRIGYIMVGASSLQCTAAGTWNASVPGCQPAQCVSLADDQSEGLTVARSGPADSLLVPYGQNIPFACNEPGRLLIRTPTASFRQCVYDPRAGFPQYWFSGAQPSCLRIDRGKPPETPGAEYGFFPDTRY</sequence>
<dbReference type="PANTHER" id="PTHR45656">
    <property type="entry name" value="PROTEIN CBR-CLEC-78"/>
    <property type="match status" value="1"/>
</dbReference>
<dbReference type="GO" id="GO:0005509">
    <property type="term" value="F:calcium ion binding"/>
    <property type="evidence" value="ECO:0007669"/>
    <property type="project" value="InterPro"/>
</dbReference>
<dbReference type="SMART" id="SM00032">
    <property type="entry name" value="CCP"/>
    <property type="match status" value="3"/>
</dbReference>
<gene>
    <name evidence="8" type="ORF">DGAL_LOCUS2047</name>
</gene>
<dbReference type="InterPro" id="IPR000436">
    <property type="entry name" value="Sushi_SCR_CCP_dom"/>
</dbReference>
<dbReference type="InterPro" id="IPR000742">
    <property type="entry name" value="EGF"/>
</dbReference>
<dbReference type="InterPro" id="IPR000859">
    <property type="entry name" value="CUB_dom"/>
</dbReference>
<evidence type="ECO:0000256" key="5">
    <source>
        <dbReference type="PROSITE-ProRule" id="PRU00302"/>
    </source>
</evidence>
<keyword evidence="4 5" id="KW-1015">Disulfide bond</keyword>
<feature type="disulfide bond" evidence="5">
    <location>
        <begin position="506"/>
        <end position="533"/>
    </location>
</feature>
<dbReference type="InterPro" id="IPR049883">
    <property type="entry name" value="NOTCH1_EGF-like"/>
</dbReference>
<dbReference type="CDD" id="cd00054">
    <property type="entry name" value="EGF_CA"/>
    <property type="match status" value="1"/>
</dbReference>
<dbReference type="AlphaFoldDB" id="A0A8J2RFD7"/>
<dbReference type="CDD" id="cd00033">
    <property type="entry name" value="CCP"/>
    <property type="match status" value="3"/>
</dbReference>
<feature type="disulfide bond" evidence="5">
    <location>
        <begin position="477"/>
        <end position="520"/>
    </location>
</feature>
<evidence type="ECO:0000259" key="6">
    <source>
        <dbReference type="PROSITE" id="PS01180"/>
    </source>
</evidence>
<name>A0A8J2RFD7_9CRUS</name>
<evidence type="ECO:0000259" key="7">
    <source>
        <dbReference type="PROSITE" id="PS50923"/>
    </source>
</evidence>
<keyword evidence="1" id="KW-0245">EGF-like domain</keyword>
<protein>
    <recommendedName>
        <fullName evidence="10">Cubilin</fullName>
    </recommendedName>
</protein>
<dbReference type="PROSITE" id="PS01186">
    <property type="entry name" value="EGF_2"/>
    <property type="match status" value="1"/>
</dbReference>
<feature type="domain" description="CUB" evidence="6">
    <location>
        <begin position="364"/>
        <end position="480"/>
    </location>
</feature>
<dbReference type="InterPro" id="IPR035914">
    <property type="entry name" value="Sperma_CUB_dom_sf"/>
</dbReference>
<keyword evidence="2" id="KW-0732">Signal</keyword>
<organism evidence="8 9">
    <name type="scientific">Daphnia galeata</name>
    <dbReference type="NCBI Taxonomy" id="27404"/>
    <lineage>
        <taxon>Eukaryota</taxon>
        <taxon>Metazoa</taxon>
        <taxon>Ecdysozoa</taxon>
        <taxon>Arthropoda</taxon>
        <taxon>Crustacea</taxon>
        <taxon>Branchiopoda</taxon>
        <taxon>Diplostraca</taxon>
        <taxon>Cladocera</taxon>
        <taxon>Anomopoda</taxon>
        <taxon>Daphniidae</taxon>
        <taxon>Daphnia</taxon>
    </lineage>
</organism>
<dbReference type="SMART" id="SM00042">
    <property type="entry name" value="CUB"/>
    <property type="match status" value="2"/>
</dbReference>
<dbReference type="Gene3D" id="2.10.70.10">
    <property type="entry name" value="Complement Module, domain 1"/>
    <property type="match status" value="3"/>
</dbReference>
<dbReference type="Gene3D" id="2.60.120.290">
    <property type="entry name" value="Spermadhesin, CUB domain"/>
    <property type="match status" value="3"/>
</dbReference>
<evidence type="ECO:0000256" key="2">
    <source>
        <dbReference type="ARBA" id="ARBA00022729"/>
    </source>
</evidence>
<dbReference type="Proteomes" id="UP000789390">
    <property type="component" value="Unassembled WGS sequence"/>
</dbReference>
<reference evidence="8" key="1">
    <citation type="submission" date="2021-11" db="EMBL/GenBank/DDBJ databases">
        <authorList>
            <person name="Schell T."/>
        </authorList>
    </citation>
    <scope>NUCLEOTIDE SEQUENCE</scope>
    <source>
        <strain evidence="8">M5</strain>
    </source>
</reference>
<feature type="domain" description="CUB" evidence="6">
    <location>
        <begin position="277"/>
        <end position="345"/>
    </location>
</feature>
<dbReference type="Pfam" id="PF00431">
    <property type="entry name" value="CUB"/>
    <property type="match status" value="2"/>
</dbReference>
<dbReference type="SUPFAM" id="SSF49854">
    <property type="entry name" value="Spermadhesin, CUB domain"/>
    <property type="match status" value="3"/>
</dbReference>
<keyword evidence="5" id="KW-0768">Sushi</keyword>
<dbReference type="SMART" id="SM00179">
    <property type="entry name" value="EGF_CA"/>
    <property type="match status" value="1"/>
</dbReference>
<dbReference type="PROSITE" id="PS50923">
    <property type="entry name" value="SUSHI"/>
    <property type="match status" value="3"/>
</dbReference>
<evidence type="ECO:0000313" key="8">
    <source>
        <dbReference type="EMBL" id="CAH0099889.1"/>
    </source>
</evidence>
<dbReference type="InterPro" id="IPR035976">
    <property type="entry name" value="Sushi/SCR/CCP_sf"/>
</dbReference>
<accession>A0A8J2RFD7</accession>
<dbReference type="PROSITE" id="PS01187">
    <property type="entry name" value="EGF_CA"/>
    <property type="match status" value="1"/>
</dbReference>
<dbReference type="OrthoDB" id="430340at2759"/>
<dbReference type="EMBL" id="CAKKLH010000026">
    <property type="protein sequence ID" value="CAH0099889.1"/>
    <property type="molecule type" value="Genomic_DNA"/>
</dbReference>